<evidence type="ECO:0000313" key="2">
    <source>
        <dbReference type="Proteomes" id="UP000001095"/>
    </source>
</evidence>
<dbReference type="HOGENOM" id="CLU_2930810_0_0_5"/>
<evidence type="ECO:0000313" key="1">
    <source>
        <dbReference type="EMBL" id="EKS37784.1"/>
    </source>
</evidence>
<dbReference type="EMBL" id="AGWY01000007">
    <property type="protein sequence ID" value="EKS37784.1"/>
    <property type="molecule type" value="Genomic_DNA"/>
</dbReference>
<dbReference type="Proteomes" id="UP000001095">
    <property type="component" value="Unassembled WGS sequence"/>
</dbReference>
<dbReference type="PATRIC" id="fig|883079.3.peg.1763"/>
<gene>
    <name evidence="1" type="ORF">HMPREF9696_01734</name>
</gene>
<proteinExistence type="predicted"/>
<sequence>MSEFPHALLCYLTEPTPGQPVINVQTPDGQLVRAIVNHEQLKILIARGAEIEYGYVEARA</sequence>
<dbReference type="OrthoDB" id="7394476at2"/>
<reference evidence="1 2" key="1">
    <citation type="submission" date="2012-04" db="EMBL/GenBank/DDBJ databases">
        <title>The Genome Sequence of Afipia clevelandensis ATCC 49720.</title>
        <authorList>
            <consortium name="The Broad Institute Genome Sequencing Platform"/>
            <person name="Earl A."/>
            <person name="Ward D."/>
            <person name="Feldgarden M."/>
            <person name="Gevers D."/>
            <person name="Huys G."/>
            <person name="Walker B."/>
            <person name="Young S.K."/>
            <person name="Zeng Q."/>
            <person name="Gargeya S."/>
            <person name="Fitzgerald M."/>
            <person name="Haas B."/>
            <person name="Abouelleil A."/>
            <person name="Alvarado L."/>
            <person name="Arachchi H.M."/>
            <person name="Berlin A."/>
            <person name="Chapman S.B."/>
            <person name="Goldberg J."/>
            <person name="Griggs A."/>
            <person name="Gujja S."/>
            <person name="Hansen M."/>
            <person name="Howarth C."/>
            <person name="Imamovic A."/>
            <person name="Larimer J."/>
            <person name="McCowen C."/>
            <person name="Montmayeur A."/>
            <person name="Murphy C."/>
            <person name="Neiman D."/>
            <person name="Pearson M."/>
            <person name="Priest M."/>
            <person name="Roberts A."/>
            <person name="Saif S."/>
            <person name="Shea T."/>
            <person name="Sisk P."/>
            <person name="Sykes S."/>
            <person name="Wortman J."/>
            <person name="Nusbaum C."/>
            <person name="Birren B."/>
        </authorList>
    </citation>
    <scope>NUCLEOTIDE SEQUENCE [LARGE SCALE GENOMIC DNA]</scope>
    <source>
        <strain evidence="1 2">ATCC 49720</strain>
    </source>
</reference>
<keyword evidence="2" id="KW-1185">Reference proteome</keyword>
<accession>K8PAL1</accession>
<dbReference type="RefSeq" id="WP_002712600.1">
    <property type="nucleotide sequence ID" value="NZ_KB375281.1"/>
</dbReference>
<organism evidence="1 2">
    <name type="scientific">Afipia clevelandensis ATCC 49720</name>
    <dbReference type="NCBI Taxonomy" id="883079"/>
    <lineage>
        <taxon>Bacteria</taxon>
        <taxon>Pseudomonadati</taxon>
        <taxon>Pseudomonadota</taxon>
        <taxon>Alphaproteobacteria</taxon>
        <taxon>Hyphomicrobiales</taxon>
        <taxon>Nitrobacteraceae</taxon>
        <taxon>Afipia</taxon>
    </lineage>
</organism>
<dbReference type="AlphaFoldDB" id="K8PAL1"/>
<protein>
    <submittedName>
        <fullName evidence="1">Uncharacterized protein</fullName>
    </submittedName>
</protein>
<name>K8PAL1_9BRAD</name>
<comment type="caution">
    <text evidence="1">The sequence shown here is derived from an EMBL/GenBank/DDBJ whole genome shotgun (WGS) entry which is preliminary data.</text>
</comment>